<organism evidence="1">
    <name type="scientific">Salmonella enterica subsp. enterica serovar Panama</name>
    <dbReference type="NCBI Taxonomy" id="29472"/>
    <lineage>
        <taxon>Bacteria</taxon>
        <taxon>Pseudomonadati</taxon>
        <taxon>Pseudomonadota</taxon>
        <taxon>Gammaproteobacteria</taxon>
        <taxon>Enterobacterales</taxon>
        <taxon>Enterobacteriaceae</taxon>
        <taxon>Salmonella</taxon>
    </lineage>
</organism>
<protein>
    <submittedName>
        <fullName evidence="1">Uncharacterized protein</fullName>
    </submittedName>
</protein>
<proteinExistence type="predicted"/>
<gene>
    <name evidence="1" type="ORF">CC707_22625</name>
</gene>
<sequence>MSQAEVEGLHAAGVHAGNQTLYFWSNQKITFSHCPVFPDKTMHHGGGVGTLPCLIKFRNNLKIRSSQTGAAGDRFDVGIMSSDN</sequence>
<comment type="caution">
    <text evidence="1">The sequence shown here is derived from an EMBL/GenBank/DDBJ whole genome shotgun (WGS) entry which is preliminary data.</text>
</comment>
<accession>A0A636GEI1</accession>
<name>A0A636GEI1_SALET</name>
<dbReference type="EMBL" id="AAMJPF010000039">
    <property type="protein sequence ID" value="EDI0273865.1"/>
    <property type="molecule type" value="Genomic_DNA"/>
</dbReference>
<dbReference type="AlphaFoldDB" id="A0A636GEI1"/>
<reference evidence="1" key="1">
    <citation type="submission" date="2018-07" db="EMBL/GenBank/DDBJ databases">
        <authorList>
            <person name="Ashton P.M."/>
            <person name="Dallman T."/>
            <person name="Nair S."/>
            <person name="De Pinna E."/>
            <person name="Peters T."/>
            <person name="Grant K."/>
        </authorList>
    </citation>
    <scope>NUCLEOTIDE SEQUENCE</scope>
    <source>
        <strain evidence="1">333397</strain>
    </source>
</reference>
<evidence type="ECO:0000313" key="1">
    <source>
        <dbReference type="EMBL" id="EDI0273865.1"/>
    </source>
</evidence>